<evidence type="ECO:0000259" key="26">
    <source>
        <dbReference type="SMART" id="SM00670"/>
    </source>
</evidence>
<dbReference type="FunFam" id="2.40.50.140:FF:000125">
    <property type="entry name" value="exosome complex exonuclease RRP44 isoform X1"/>
    <property type="match status" value="1"/>
</dbReference>
<dbReference type="Pfam" id="PF00773">
    <property type="entry name" value="RNB"/>
    <property type="match status" value="1"/>
</dbReference>
<dbReference type="OrthoDB" id="372421at2759"/>
<keyword evidence="19" id="KW-0539">Nucleus</keyword>
<evidence type="ECO:0000256" key="9">
    <source>
        <dbReference type="ARBA" id="ARBA00022553"/>
    </source>
</evidence>
<comment type="cofactor">
    <cofactor evidence="2">
        <name>Mg(2+)</name>
        <dbReference type="ChEBI" id="CHEBI:18420"/>
    </cofactor>
</comment>
<keyword evidence="8" id="KW-0698">rRNA processing</keyword>
<feature type="domain" description="PIN" evidence="26">
    <location>
        <begin position="60"/>
        <end position="175"/>
    </location>
</feature>
<keyword evidence="18" id="KW-0464">Manganese</keyword>
<evidence type="ECO:0000256" key="6">
    <source>
        <dbReference type="ARBA" id="ARBA00005785"/>
    </source>
</evidence>
<dbReference type="InterPro" id="IPR050180">
    <property type="entry name" value="RNR_Ribonuclease"/>
</dbReference>
<evidence type="ECO:0000313" key="29">
    <source>
        <dbReference type="Proteomes" id="UP000005408"/>
    </source>
</evidence>
<dbReference type="InterPro" id="IPR033771">
    <property type="entry name" value="Rrp44_CSD1"/>
</dbReference>
<dbReference type="FunFam" id="2.40.50.700:FF:000001">
    <property type="entry name" value="Exosome complex exonuclease exoribonuclease (Rrp44)"/>
    <property type="match status" value="1"/>
</dbReference>
<dbReference type="EnsemblMetazoa" id="G23225.3">
    <property type="protein sequence ID" value="G23225.3:cds"/>
    <property type="gene ID" value="G23225"/>
</dbReference>
<keyword evidence="12" id="KW-0378">Hydrolase</keyword>
<keyword evidence="10" id="KW-0540">Nuclease</keyword>
<evidence type="ECO:0000259" key="27">
    <source>
        <dbReference type="SMART" id="SM00955"/>
    </source>
</evidence>
<dbReference type="Gene3D" id="2.40.50.690">
    <property type="match status" value="1"/>
</dbReference>
<dbReference type="InterPro" id="IPR002716">
    <property type="entry name" value="PIN_dom"/>
</dbReference>
<dbReference type="Gene3D" id="2.40.50.700">
    <property type="match status" value="1"/>
</dbReference>
<dbReference type="GO" id="GO:0006364">
    <property type="term" value="P:rRNA processing"/>
    <property type="evidence" value="ECO:0007669"/>
    <property type="project" value="UniProtKB-KW"/>
</dbReference>
<comment type="subunit">
    <text evidence="20">Component of the RNA exosome complex; within the complex interacts with EXOSC4, EXOSC7 and EXOSC9 of the exosome core complex (Exo-9). The catalytically inactive RNA exosome core complex (Exo-9) associates with the catalytic subunit EXOSC10/RRP6. Exo-9 may associate with DIS3 to form the nucleolar exosome complex, or DIS3L to form the cytoplasmic exosome complex. Exo-9 is formed by a hexameric base ring consisting of the heterodimers EXOSC4-EXOSC9, EXOSC5-EXOSC8 and EXOSC6-EXOSC7, and a cap ring consisting of EXOSC1, EXOSC2 and EXOSC3; DIS3 associates with the base ring of Exo-9. The RNA exosome complex associates with cofactors C1D/RRP47, MPHOSPH6/MPP6 and MTREX/MTR4. Interacts with DHX34; the interaction is RNA-independent.</text>
</comment>
<evidence type="ECO:0000256" key="23">
    <source>
        <dbReference type="ARBA" id="ARBA00077930"/>
    </source>
</evidence>
<dbReference type="InterPro" id="IPR022966">
    <property type="entry name" value="RNase_II/R_CS"/>
</dbReference>
<feature type="domain" description="RNB" evidence="27">
    <location>
        <begin position="456"/>
        <end position="788"/>
    </location>
</feature>
<dbReference type="Proteomes" id="UP000005408">
    <property type="component" value="Unassembled WGS sequence"/>
</dbReference>
<keyword evidence="11" id="KW-0255">Endonuclease</keyword>
<dbReference type="Pfam" id="PF17216">
    <property type="entry name" value="Rrp44_CSD1"/>
    <property type="match status" value="1"/>
</dbReference>
<evidence type="ECO:0000256" key="2">
    <source>
        <dbReference type="ARBA" id="ARBA00001946"/>
    </source>
</evidence>
<evidence type="ECO:0000256" key="4">
    <source>
        <dbReference type="ARBA" id="ARBA00004604"/>
    </source>
</evidence>
<feature type="region of interest" description="Disordered" evidence="25">
    <location>
        <begin position="920"/>
        <end position="944"/>
    </location>
</feature>
<evidence type="ECO:0000256" key="18">
    <source>
        <dbReference type="ARBA" id="ARBA00023211"/>
    </source>
</evidence>
<evidence type="ECO:0000256" key="12">
    <source>
        <dbReference type="ARBA" id="ARBA00022801"/>
    </source>
</evidence>
<dbReference type="PROSITE" id="PS01175">
    <property type="entry name" value="RIBONUCLEASE_II"/>
    <property type="match status" value="1"/>
</dbReference>
<evidence type="ECO:0000256" key="3">
    <source>
        <dbReference type="ARBA" id="ARBA00004496"/>
    </source>
</evidence>
<organism evidence="28 29">
    <name type="scientific">Magallana gigas</name>
    <name type="common">Pacific oyster</name>
    <name type="synonym">Crassostrea gigas</name>
    <dbReference type="NCBI Taxonomy" id="29159"/>
    <lineage>
        <taxon>Eukaryota</taxon>
        <taxon>Metazoa</taxon>
        <taxon>Spiralia</taxon>
        <taxon>Lophotrochozoa</taxon>
        <taxon>Mollusca</taxon>
        <taxon>Bivalvia</taxon>
        <taxon>Autobranchia</taxon>
        <taxon>Pteriomorphia</taxon>
        <taxon>Ostreida</taxon>
        <taxon>Ostreoidea</taxon>
        <taxon>Ostreidae</taxon>
        <taxon>Magallana</taxon>
    </lineage>
</organism>
<evidence type="ECO:0000256" key="15">
    <source>
        <dbReference type="ARBA" id="ARBA00022842"/>
    </source>
</evidence>
<dbReference type="SMART" id="SM00670">
    <property type="entry name" value="PINc"/>
    <property type="match status" value="1"/>
</dbReference>
<dbReference type="GO" id="GO:0005654">
    <property type="term" value="C:nucleoplasm"/>
    <property type="evidence" value="ECO:0007669"/>
    <property type="project" value="UniProtKB-SubCell"/>
</dbReference>
<dbReference type="AlphaFoldDB" id="A0A8W8KBR1"/>
<evidence type="ECO:0000256" key="11">
    <source>
        <dbReference type="ARBA" id="ARBA00022759"/>
    </source>
</evidence>
<evidence type="ECO:0000256" key="22">
    <source>
        <dbReference type="ARBA" id="ARBA00077221"/>
    </source>
</evidence>
<dbReference type="InterPro" id="IPR041505">
    <property type="entry name" value="Dis3_CSD2"/>
</dbReference>
<comment type="cofactor">
    <cofactor evidence="1">
        <name>Mn(2+)</name>
        <dbReference type="ChEBI" id="CHEBI:29035"/>
    </cofactor>
</comment>
<accession>A0A8W8KBR1</accession>
<dbReference type="Pfam" id="PF13638">
    <property type="entry name" value="PIN_4"/>
    <property type="match status" value="1"/>
</dbReference>
<dbReference type="SUPFAM" id="SSF88723">
    <property type="entry name" value="PIN domain-like"/>
    <property type="match status" value="1"/>
</dbReference>
<dbReference type="EnsemblMetazoa" id="G23225.1">
    <property type="protein sequence ID" value="G23225.1:cds"/>
    <property type="gene ID" value="G23225"/>
</dbReference>
<keyword evidence="16" id="KW-0694">RNA-binding</keyword>
<dbReference type="GO" id="GO:0004519">
    <property type="term" value="F:endonuclease activity"/>
    <property type="evidence" value="ECO:0007669"/>
    <property type="project" value="UniProtKB-KW"/>
</dbReference>
<dbReference type="Gene3D" id="3.40.50.1010">
    <property type="entry name" value="5'-nuclease"/>
    <property type="match status" value="1"/>
</dbReference>
<dbReference type="GO" id="GO:0005730">
    <property type="term" value="C:nucleolus"/>
    <property type="evidence" value="ECO:0007669"/>
    <property type="project" value="UniProtKB-SubCell"/>
</dbReference>
<keyword evidence="15" id="KW-0460">Magnesium</keyword>
<reference evidence="28" key="1">
    <citation type="submission" date="2022-08" db="UniProtKB">
        <authorList>
            <consortium name="EnsemblMetazoa"/>
        </authorList>
    </citation>
    <scope>IDENTIFICATION</scope>
    <source>
        <strain evidence="28">05x7-T-G4-1.051#20</strain>
    </source>
</reference>
<evidence type="ECO:0000256" key="8">
    <source>
        <dbReference type="ARBA" id="ARBA00022552"/>
    </source>
</evidence>
<keyword evidence="7" id="KW-0963">Cytoplasm</keyword>
<dbReference type="FunFam" id="2.40.50.690:FF:000002">
    <property type="entry name" value="exosome complex exonuclease RRP44 isoform X1"/>
    <property type="match status" value="1"/>
</dbReference>
<evidence type="ECO:0000256" key="21">
    <source>
        <dbReference type="ARBA" id="ARBA00074777"/>
    </source>
</evidence>
<protein>
    <recommendedName>
        <fullName evidence="21">Exosome complex exonuclease RRP44</fullName>
    </recommendedName>
    <alternativeName>
        <fullName evidence="22">Protein DIS3 homolog</fullName>
    </alternativeName>
    <alternativeName>
        <fullName evidence="23">Ribosomal RNA-processing protein 44</fullName>
    </alternativeName>
</protein>
<dbReference type="InterPro" id="IPR029060">
    <property type="entry name" value="PIN-like_dom_sf"/>
</dbReference>
<sequence length="944" mass="107990">MLTSKTFIKKTKTGKILKIVREHYLRDDITCGVESCRECDGPHTLEAASTSPSEMCQGEHLLCPDTNVILHQIDVIEDHRIRNVIILQTVLEEVRHRSIPIYKRLRDILCNPDKHFYSFCNEFNKHTYVEREAGESSNDRNDRAIREAVKWYNKHLQTSRQIQTLLLTNDADNRKKALDQGIQSYTIHQYVRSLKDGKDLVDRLSLSGSKVFSGDKVQYPEHLPLSAIQKGLKTGKYLQGKFMASRENYTEANVSVADQEKMIFIQGLQNLNRAVHDDIVAIEMLKEEDWTCPSSVILVHTEEKDDTDEEEEKENLEKKRRKVPKELRQPTGKVVGIIKRNWRQYCGMLQPSIIKQATRHLVVTADKRIPKIRIETRQAADLMGQRIVVAIDNWPRTSRYPQGHFVRKLGNVGDKETENEVLLLEHDIPHAGFSEAVLNCLPTLPWEITKEDMERREDFRDLDICSVDPPGCTDIDDALHCRDLPNGNLEVGVHIADVSHFIRPGTAIDKEAERRGTTVYLTDKRIDMVPELLSSNLCSLRSNVERFAFSVIWEITNDAEIVKARYAKSVIKSKAALTYAEAQMRIDDPSMTDAVTKSLRNLNRLAKILKKKRMEKGALTLASNEVRFHIDSETHDPIDVETKQIRETNSMVEEFMLLANVSTAQKTLQEFPDCSCLRRHPCPPPSNFDPLIKAAQSKGFRIDVSSGKALADSLERAVLPDDPYFNVMLRIMTTRCMAQAVYFCSGMLPPSEYIHYGLAAEIYTHFTSPIRRYSDIIVHRLLAVCIGADASYPELTDKYKTQAVCNNLNYRHKMAQYAGRASVNLHTHIFFKNRHVDNEGYVLFVRKNALQVLIPKYGLEATLYLDSKTVTFEYDEQEHTQTCGEKVFRVFDRVIVQLTIDQSNLQHLKLQTKLVEPKIEGFSVPPSTPSETSDEPPLKKKKKT</sequence>
<evidence type="ECO:0000256" key="19">
    <source>
        <dbReference type="ARBA" id="ARBA00023242"/>
    </source>
</evidence>
<dbReference type="InterPro" id="IPR033770">
    <property type="entry name" value="RRP44_S1"/>
</dbReference>
<name>A0A8W8KBR1_MAGGI</name>
<dbReference type="CDD" id="cd09862">
    <property type="entry name" value="PIN_Rrp44-like"/>
    <property type="match status" value="1"/>
</dbReference>
<dbReference type="GO" id="GO:0071031">
    <property type="term" value="P:nuclear mRNA surveillance of mRNA 3'-end processing"/>
    <property type="evidence" value="ECO:0007669"/>
    <property type="project" value="TreeGrafter"/>
</dbReference>
<evidence type="ECO:0000256" key="13">
    <source>
        <dbReference type="ARBA" id="ARBA00022835"/>
    </source>
</evidence>
<evidence type="ECO:0000256" key="10">
    <source>
        <dbReference type="ARBA" id="ARBA00022722"/>
    </source>
</evidence>
<keyword evidence="17" id="KW-0007">Acetylation</keyword>
<dbReference type="Pfam" id="PF17215">
    <property type="entry name" value="Rrp44_S1"/>
    <property type="match status" value="1"/>
</dbReference>
<keyword evidence="14" id="KW-0269">Exonuclease</keyword>
<dbReference type="SMART" id="SM00955">
    <property type="entry name" value="RNB"/>
    <property type="match status" value="1"/>
</dbReference>
<dbReference type="GO" id="GO:0000176">
    <property type="term" value="C:nuclear exosome (RNase complex)"/>
    <property type="evidence" value="ECO:0007669"/>
    <property type="project" value="UniProtKB-ARBA"/>
</dbReference>
<dbReference type="OMA" id="GQVMRNN"/>
<evidence type="ECO:0000256" key="17">
    <source>
        <dbReference type="ARBA" id="ARBA00022990"/>
    </source>
</evidence>
<evidence type="ECO:0000313" key="28">
    <source>
        <dbReference type="EnsemblMetazoa" id="G23225.3:cds"/>
    </source>
</evidence>
<evidence type="ECO:0000256" key="25">
    <source>
        <dbReference type="SAM" id="MobiDB-lite"/>
    </source>
</evidence>
<dbReference type="SUPFAM" id="SSF50249">
    <property type="entry name" value="Nucleic acid-binding proteins"/>
    <property type="match status" value="3"/>
</dbReference>
<comment type="similarity">
    <text evidence="6 24">Belongs to the RNR ribonuclease family.</text>
</comment>
<comment type="subcellular location">
    <subcellularLocation>
        <location evidence="3">Cytoplasm</location>
    </subcellularLocation>
    <subcellularLocation>
        <location evidence="4">Nucleus</location>
        <location evidence="4">Nucleolus</location>
    </subcellularLocation>
    <subcellularLocation>
        <location evidence="5">Nucleus</location>
        <location evidence="5">Nucleoplasm</location>
    </subcellularLocation>
</comment>
<evidence type="ECO:0000256" key="1">
    <source>
        <dbReference type="ARBA" id="ARBA00001936"/>
    </source>
</evidence>
<evidence type="ECO:0000256" key="16">
    <source>
        <dbReference type="ARBA" id="ARBA00022884"/>
    </source>
</evidence>
<dbReference type="FunFam" id="3.40.50.1010:FF:000010">
    <property type="entry name" value="Exosome complex exonuclease DIS3"/>
    <property type="match status" value="1"/>
</dbReference>
<keyword evidence="29" id="KW-1185">Reference proteome</keyword>
<dbReference type="GO" id="GO:0003723">
    <property type="term" value="F:RNA binding"/>
    <property type="evidence" value="ECO:0007669"/>
    <property type="project" value="UniProtKB-KW"/>
</dbReference>
<evidence type="ECO:0000256" key="5">
    <source>
        <dbReference type="ARBA" id="ARBA00004642"/>
    </source>
</evidence>
<dbReference type="GO" id="GO:0000175">
    <property type="term" value="F:3'-5'-RNA exonuclease activity"/>
    <property type="evidence" value="ECO:0007669"/>
    <property type="project" value="TreeGrafter"/>
</dbReference>
<dbReference type="GO" id="GO:0000177">
    <property type="term" value="C:cytoplasmic exosome (RNase complex)"/>
    <property type="evidence" value="ECO:0007669"/>
    <property type="project" value="TreeGrafter"/>
</dbReference>
<dbReference type="PANTHER" id="PTHR23355:SF35">
    <property type="entry name" value="EXOSOME COMPLEX EXONUCLEASE RRP44"/>
    <property type="match status" value="1"/>
</dbReference>
<proteinExistence type="inferred from homology"/>
<keyword evidence="13" id="KW-0271">Exosome</keyword>
<dbReference type="GO" id="GO:0016075">
    <property type="term" value="P:rRNA catabolic process"/>
    <property type="evidence" value="ECO:0007669"/>
    <property type="project" value="TreeGrafter"/>
</dbReference>
<dbReference type="Pfam" id="PF17849">
    <property type="entry name" value="OB_Dis3"/>
    <property type="match status" value="1"/>
</dbReference>
<dbReference type="InterPro" id="IPR012340">
    <property type="entry name" value="NA-bd_OB-fold"/>
</dbReference>
<dbReference type="PANTHER" id="PTHR23355">
    <property type="entry name" value="RIBONUCLEASE"/>
    <property type="match status" value="1"/>
</dbReference>
<evidence type="ECO:0000256" key="14">
    <source>
        <dbReference type="ARBA" id="ARBA00022839"/>
    </source>
</evidence>
<evidence type="ECO:0000256" key="24">
    <source>
        <dbReference type="RuleBase" id="RU003901"/>
    </source>
</evidence>
<dbReference type="GO" id="GO:0071034">
    <property type="term" value="P:CUT catabolic process"/>
    <property type="evidence" value="ECO:0007669"/>
    <property type="project" value="UniProtKB-ARBA"/>
</dbReference>
<dbReference type="InterPro" id="IPR001900">
    <property type="entry name" value="RNase_II/R"/>
</dbReference>
<evidence type="ECO:0000256" key="20">
    <source>
        <dbReference type="ARBA" id="ARBA00065106"/>
    </source>
</evidence>
<dbReference type="Gene3D" id="2.40.50.140">
    <property type="entry name" value="Nucleic acid-binding proteins"/>
    <property type="match status" value="1"/>
</dbReference>
<feature type="compositionally biased region" description="Acidic residues" evidence="25">
    <location>
        <begin position="304"/>
        <end position="314"/>
    </location>
</feature>
<evidence type="ECO:0000256" key="7">
    <source>
        <dbReference type="ARBA" id="ARBA00022490"/>
    </source>
</evidence>
<feature type="region of interest" description="Disordered" evidence="25">
    <location>
        <begin position="301"/>
        <end position="327"/>
    </location>
</feature>
<keyword evidence="9" id="KW-0597">Phosphoprotein</keyword>